<evidence type="ECO:0000313" key="5">
    <source>
        <dbReference type="Proteomes" id="UP001618531"/>
    </source>
</evidence>
<dbReference type="RefSeq" id="WP_402872922.1">
    <property type="nucleotide sequence ID" value="NZ_JBIYSL010000001.1"/>
</dbReference>
<dbReference type="EMBL" id="JBIYSL010000001">
    <property type="protein sequence ID" value="MFK0522039.1"/>
    <property type="molecule type" value="Genomic_DNA"/>
</dbReference>
<evidence type="ECO:0000256" key="1">
    <source>
        <dbReference type="ARBA" id="ARBA00023125"/>
    </source>
</evidence>
<accession>A0ABW8HQW1</accession>
<keyword evidence="5" id="KW-1185">Reference proteome</keyword>
<feature type="domain" description="HTH tetR-type" evidence="3">
    <location>
        <begin position="13"/>
        <end position="73"/>
    </location>
</feature>
<proteinExistence type="predicted"/>
<feature type="DNA-binding region" description="H-T-H motif" evidence="2">
    <location>
        <begin position="36"/>
        <end position="55"/>
    </location>
</feature>
<dbReference type="Pfam" id="PF14278">
    <property type="entry name" value="TetR_C_8"/>
    <property type="match status" value="1"/>
</dbReference>
<keyword evidence="1 2" id="KW-0238">DNA-binding</keyword>
<name>A0ABW8HQW1_9BACL</name>
<dbReference type="InterPro" id="IPR001647">
    <property type="entry name" value="HTH_TetR"/>
</dbReference>
<sequence>MKDILNPSDPRVIRTRNLIVDAFAYLLKIKDFNSITINDITNKATINRTTFYAHFPDKYALIDGYLSNSFIEFVYRRVESNATLNEETIKNIVISLCEFHEASNKRCMKSYDSISPHLEKNTKIQLENFLSQLLTKSCTESARRSLDLAITMLTWSIYGVTYRWNMDGRIESPQVLAEKILPMLKGYLEHKIN</sequence>
<protein>
    <submittedName>
        <fullName evidence="4">TetR/AcrR family transcriptional regulator</fullName>
    </submittedName>
</protein>
<dbReference type="PANTHER" id="PTHR43479:SF7">
    <property type="entry name" value="TETR-FAMILY TRANSCRIPTIONAL REGULATOR"/>
    <property type="match status" value="1"/>
</dbReference>
<dbReference type="InterPro" id="IPR009057">
    <property type="entry name" value="Homeodomain-like_sf"/>
</dbReference>
<comment type="caution">
    <text evidence="4">The sequence shown here is derived from an EMBL/GenBank/DDBJ whole genome shotgun (WGS) entry which is preliminary data.</text>
</comment>
<dbReference type="Gene3D" id="1.10.357.10">
    <property type="entry name" value="Tetracycline Repressor, domain 2"/>
    <property type="match status" value="1"/>
</dbReference>
<dbReference type="SUPFAM" id="SSF46689">
    <property type="entry name" value="Homeodomain-like"/>
    <property type="match status" value="1"/>
</dbReference>
<dbReference type="InterPro" id="IPR039532">
    <property type="entry name" value="TetR_C_Firmicutes"/>
</dbReference>
<dbReference type="Pfam" id="PF00440">
    <property type="entry name" value="TetR_N"/>
    <property type="match status" value="1"/>
</dbReference>
<reference evidence="4 5" key="1">
    <citation type="submission" date="2024-11" db="EMBL/GenBank/DDBJ databases">
        <title>Identification and Characterization of a Novel Fosfomycin Bacillithiol Transferase FosB8 in Paenibacillus illinoisensis.</title>
        <authorList>
            <person name="Lu W."/>
        </authorList>
    </citation>
    <scope>NUCLEOTIDE SEQUENCE [LARGE SCALE GENOMIC DNA]</scope>
    <source>
        <strain evidence="4 5">WP77</strain>
    </source>
</reference>
<gene>
    <name evidence="4" type="ORF">ACINKY_07465</name>
</gene>
<evidence type="ECO:0000256" key="2">
    <source>
        <dbReference type="PROSITE-ProRule" id="PRU00335"/>
    </source>
</evidence>
<organism evidence="4 5">
    <name type="scientific">Paenibacillus illinoisensis</name>
    <dbReference type="NCBI Taxonomy" id="59845"/>
    <lineage>
        <taxon>Bacteria</taxon>
        <taxon>Bacillati</taxon>
        <taxon>Bacillota</taxon>
        <taxon>Bacilli</taxon>
        <taxon>Bacillales</taxon>
        <taxon>Paenibacillaceae</taxon>
        <taxon>Paenibacillus</taxon>
    </lineage>
</organism>
<evidence type="ECO:0000313" key="4">
    <source>
        <dbReference type="EMBL" id="MFK0522039.1"/>
    </source>
</evidence>
<evidence type="ECO:0000259" key="3">
    <source>
        <dbReference type="PROSITE" id="PS50977"/>
    </source>
</evidence>
<dbReference type="Proteomes" id="UP001618531">
    <property type="component" value="Unassembled WGS sequence"/>
</dbReference>
<dbReference type="PANTHER" id="PTHR43479">
    <property type="entry name" value="ACREF/ENVCD OPERON REPRESSOR-RELATED"/>
    <property type="match status" value="1"/>
</dbReference>
<dbReference type="InterPro" id="IPR050624">
    <property type="entry name" value="HTH-type_Tx_Regulator"/>
</dbReference>
<dbReference type="PROSITE" id="PS50977">
    <property type="entry name" value="HTH_TETR_2"/>
    <property type="match status" value="1"/>
</dbReference>